<organism evidence="1">
    <name type="scientific">gut metagenome</name>
    <dbReference type="NCBI Taxonomy" id="749906"/>
    <lineage>
        <taxon>unclassified sequences</taxon>
        <taxon>metagenomes</taxon>
        <taxon>organismal metagenomes</taxon>
    </lineage>
</organism>
<evidence type="ECO:0000313" key="1">
    <source>
        <dbReference type="EMBL" id="EJX08067.1"/>
    </source>
</evidence>
<protein>
    <submittedName>
        <fullName evidence="1">Uncharacterized protein</fullName>
    </submittedName>
</protein>
<gene>
    <name evidence="1" type="ORF">EVA_03825</name>
</gene>
<comment type="caution">
    <text evidence="1">The sequence shown here is derived from an EMBL/GenBank/DDBJ whole genome shotgun (WGS) entry which is preliminary data.</text>
</comment>
<dbReference type="AlphaFoldDB" id="J9GK12"/>
<name>J9GK12_9ZZZZ</name>
<accession>J9GK12</accession>
<sequence>MEQKQMRIVRGLFTVAFMQLLLCCIQLPPSGVRMYLNGRLVNPGFRFAPLWAKSLSPLRGSHIRECVQNVPYLAFLNIQRVEGEPRRGWEGFSLGCSEAKP</sequence>
<proteinExistence type="predicted"/>
<dbReference type="EMBL" id="AMCI01000716">
    <property type="protein sequence ID" value="EJX08067.1"/>
    <property type="molecule type" value="Genomic_DNA"/>
</dbReference>
<reference evidence="1" key="1">
    <citation type="journal article" date="2012" name="PLoS ONE">
        <title>Gene sets for utilization of primary and secondary nutrition supplies in the distal gut of endangered iberian lynx.</title>
        <authorList>
            <person name="Alcaide M."/>
            <person name="Messina E."/>
            <person name="Richter M."/>
            <person name="Bargiela R."/>
            <person name="Peplies J."/>
            <person name="Huws S.A."/>
            <person name="Newbold C.J."/>
            <person name="Golyshin P.N."/>
            <person name="Simon M.A."/>
            <person name="Lopez G."/>
            <person name="Yakimov M.M."/>
            <person name="Ferrer M."/>
        </authorList>
    </citation>
    <scope>NUCLEOTIDE SEQUENCE</scope>
</reference>